<dbReference type="EMBL" id="VTOU01000002">
    <property type="protein sequence ID" value="TZG27921.1"/>
    <property type="molecule type" value="Genomic_DNA"/>
</dbReference>
<dbReference type="GO" id="GO:0050660">
    <property type="term" value="F:flavin adenine dinucleotide binding"/>
    <property type="evidence" value="ECO:0007669"/>
    <property type="project" value="InterPro"/>
</dbReference>
<dbReference type="Pfam" id="PF05199">
    <property type="entry name" value="GMC_oxred_C"/>
    <property type="match status" value="1"/>
</dbReference>
<feature type="binding site" evidence="5">
    <location>
        <begin position="91"/>
        <end position="94"/>
    </location>
    <ligand>
        <name>FAD</name>
        <dbReference type="ChEBI" id="CHEBI:57692"/>
    </ligand>
</feature>
<feature type="domain" description="Glucose-methanol-choline oxidoreductase N-terminal" evidence="8">
    <location>
        <begin position="252"/>
        <end position="266"/>
    </location>
</feature>
<accession>A0A5D9CCQ0</accession>
<comment type="similarity">
    <text evidence="2 6">Belongs to the GMC oxidoreductase family.</text>
</comment>
<comment type="caution">
    <text evidence="9">The sequence shown here is derived from an EMBL/GenBank/DDBJ whole genome shotgun (WGS) entry which is preliminary data.</text>
</comment>
<dbReference type="InterPro" id="IPR012132">
    <property type="entry name" value="GMC_OxRdtase"/>
</dbReference>
<dbReference type="PANTHER" id="PTHR11552:SF147">
    <property type="entry name" value="CHOLINE DEHYDROGENASE, MITOCHONDRIAL"/>
    <property type="match status" value="1"/>
</dbReference>
<keyword evidence="4 5" id="KW-0274">FAD</keyword>
<evidence type="ECO:0000256" key="2">
    <source>
        <dbReference type="ARBA" id="ARBA00010790"/>
    </source>
</evidence>
<protein>
    <submittedName>
        <fullName evidence="9">Choline dehydrogenase</fullName>
        <ecNumber evidence="9">1.1.99.1</ecNumber>
    </submittedName>
</protein>
<dbReference type="Gene3D" id="3.50.50.60">
    <property type="entry name" value="FAD/NAD(P)-binding domain"/>
    <property type="match status" value="1"/>
</dbReference>
<dbReference type="PROSITE" id="PS00624">
    <property type="entry name" value="GMC_OXRED_2"/>
    <property type="match status" value="1"/>
</dbReference>
<dbReference type="Gene3D" id="3.30.560.10">
    <property type="entry name" value="Glucose Oxidase, domain 3"/>
    <property type="match status" value="1"/>
</dbReference>
<name>A0A5D9CCQ0_9SPHN</name>
<dbReference type="PIRSF" id="PIRSF000137">
    <property type="entry name" value="Alcohol_oxidase"/>
    <property type="match status" value="1"/>
</dbReference>
<feature type="binding site" evidence="5">
    <location>
        <position position="83"/>
    </location>
    <ligand>
        <name>FAD</name>
        <dbReference type="ChEBI" id="CHEBI:57692"/>
    </ligand>
</feature>
<comment type="cofactor">
    <cofactor evidence="1 5">
        <name>FAD</name>
        <dbReference type="ChEBI" id="CHEBI:57692"/>
    </cofactor>
</comment>
<dbReference type="PANTHER" id="PTHR11552">
    <property type="entry name" value="GLUCOSE-METHANOL-CHOLINE GMC OXIDOREDUCTASE"/>
    <property type="match status" value="1"/>
</dbReference>
<keyword evidence="3 6" id="KW-0285">Flavoprotein</keyword>
<dbReference type="RefSeq" id="WP_149522134.1">
    <property type="nucleotide sequence ID" value="NZ_VTOU01000002.1"/>
</dbReference>
<evidence type="ECO:0000256" key="5">
    <source>
        <dbReference type="PIRSR" id="PIRSR000137-2"/>
    </source>
</evidence>
<feature type="domain" description="Glucose-methanol-choline oxidoreductase N-terminal" evidence="7">
    <location>
        <begin position="81"/>
        <end position="104"/>
    </location>
</feature>
<dbReference type="SUPFAM" id="SSF54373">
    <property type="entry name" value="FAD-linked reductases, C-terminal domain"/>
    <property type="match status" value="1"/>
</dbReference>
<dbReference type="PROSITE" id="PS00623">
    <property type="entry name" value="GMC_OXRED_1"/>
    <property type="match status" value="1"/>
</dbReference>
<evidence type="ECO:0000313" key="9">
    <source>
        <dbReference type="EMBL" id="TZG27921.1"/>
    </source>
</evidence>
<dbReference type="InterPro" id="IPR036188">
    <property type="entry name" value="FAD/NAD-bd_sf"/>
</dbReference>
<dbReference type="InterPro" id="IPR000172">
    <property type="entry name" value="GMC_OxRdtase_N"/>
</dbReference>
<proteinExistence type="inferred from homology"/>
<dbReference type="InterPro" id="IPR007867">
    <property type="entry name" value="GMC_OxRtase_C"/>
</dbReference>
<evidence type="ECO:0000259" key="8">
    <source>
        <dbReference type="PROSITE" id="PS00624"/>
    </source>
</evidence>
<evidence type="ECO:0000259" key="7">
    <source>
        <dbReference type="PROSITE" id="PS00623"/>
    </source>
</evidence>
<dbReference type="EC" id="1.1.99.1" evidence="9"/>
<reference evidence="9 10" key="1">
    <citation type="submission" date="2019-08" db="EMBL/GenBank/DDBJ databases">
        <authorList>
            <person name="Wang G."/>
            <person name="Xu Z."/>
        </authorList>
    </citation>
    <scope>NUCLEOTIDE SEQUENCE [LARGE SCALE GENOMIC DNA]</scope>
    <source>
        <strain evidence="9 10">ZX</strain>
    </source>
</reference>
<keyword evidence="9" id="KW-0560">Oxidoreductase</keyword>
<sequence>MSSYDYIIVGAGSAGCVLANRLSADPAVKVLLVEAGPADRDPLIHMPAGIQRLMRSGKVDWRYHTAPQAHLDGRSLYYPRGKVLGGSSAINGMVAVRGAASDYDHWRQLGLEGWAYDDVRPYFEKLETSATGGEARGSGGEFRVAPIAPRGPMTPAWMEAAQQLGHPYNTNFSGPTLEGVGLYDRSIHKGKRQSAAVAFLDPIRHRKNLTIETGAQITAITIEKSRATGIAYVQNGRTKTAQAAEEVVVSAGAVNSPQVLMLSGIGEADHLSEHGILVRHELKGVGRNFIDHMSAFVSYTSPDPVSHLIYMKPHRMALAGLQYLLFKTGVAAEAAPMVAGFLKTDPSLPEPDVQFHFVSMIYANHGRSVPTTHGSMAIVNVCRPESRGTVRLASANPLDAPVLDPNFFAEAYDRRTIVAGIRLAREIVQQPAFDRFRGEEVMPGPEAESDAEIEAQVRKTAETVYHGVGTCRMGKDALSVVDARLRVHGIDGLRVVDASVMPDIVRGNTAVPVMMIAEKAAAMMLEDA</sequence>
<organism evidence="9 10">
    <name type="scientific">Sphingomonas montanisoli</name>
    <dbReference type="NCBI Taxonomy" id="2606412"/>
    <lineage>
        <taxon>Bacteria</taxon>
        <taxon>Pseudomonadati</taxon>
        <taxon>Pseudomonadota</taxon>
        <taxon>Alphaproteobacteria</taxon>
        <taxon>Sphingomonadales</taxon>
        <taxon>Sphingomonadaceae</taxon>
        <taxon>Sphingomonas</taxon>
    </lineage>
</organism>
<dbReference type="AlphaFoldDB" id="A0A5D9CCQ0"/>
<dbReference type="Pfam" id="PF00732">
    <property type="entry name" value="GMC_oxred_N"/>
    <property type="match status" value="1"/>
</dbReference>
<evidence type="ECO:0000256" key="3">
    <source>
        <dbReference type="ARBA" id="ARBA00022630"/>
    </source>
</evidence>
<evidence type="ECO:0000256" key="6">
    <source>
        <dbReference type="RuleBase" id="RU003968"/>
    </source>
</evidence>
<evidence type="ECO:0000313" key="10">
    <source>
        <dbReference type="Proteomes" id="UP000322077"/>
    </source>
</evidence>
<dbReference type="GO" id="GO:0008812">
    <property type="term" value="F:choline dehydrogenase activity"/>
    <property type="evidence" value="ECO:0007669"/>
    <property type="project" value="UniProtKB-EC"/>
</dbReference>
<dbReference type="Proteomes" id="UP000322077">
    <property type="component" value="Unassembled WGS sequence"/>
</dbReference>
<dbReference type="SUPFAM" id="SSF51905">
    <property type="entry name" value="FAD/NAD(P)-binding domain"/>
    <property type="match status" value="1"/>
</dbReference>
<gene>
    <name evidence="9" type="ORF">FYJ91_10285</name>
</gene>
<keyword evidence="10" id="KW-1185">Reference proteome</keyword>
<evidence type="ECO:0000256" key="1">
    <source>
        <dbReference type="ARBA" id="ARBA00001974"/>
    </source>
</evidence>
<dbReference type="NCBIfam" id="NF002550">
    <property type="entry name" value="PRK02106.1"/>
    <property type="match status" value="1"/>
</dbReference>
<evidence type="ECO:0000256" key="4">
    <source>
        <dbReference type="ARBA" id="ARBA00022827"/>
    </source>
</evidence>